<dbReference type="AlphaFoldDB" id="A0A1W1C234"/>
<feature type="domain" description="HTH cro/C1-type" evidence="1">
    <location>
        <begin position="130"/>
        <end position="158"/>
    </location>
</feature>
<dbReference type="Gene3D" id="1.10.260.40">
    <property type="entry name" value="lambda repressor-like DNA-binding domains"/>
    <property type="match status" value="1"/>
</dbReference>
<dbReference type="EMBL" id="FPHF01000054">
    <property type="protein sequence ID" value="SFV59890.1"/>
    <property type="molecule type" value="Genomic_DNA"/>
</dbReference>
<evidence type="ECO:0000313" key="2">
    <source>
        <dbReference type="EMBL" id="SFV59890.1"/>
    </source>
</evidence>
<organism evidence="2">
    <name type="scientific">hydrothermal vent metagenome</name>
    <dbReference type="NCBI Taxonomy" id="652676"/>
    <lineage>
        <taxon>unclassified sequences</taxon>
        <taxon>metagenomes</taxon>
        <taxon>ecological metagenomes</taxon>
    </lineage>
</organism>
<dbReference type="Pfam" id="PF19663">
    <property type="entry name" value="DUF6166"/>
    <property type="match status" value="1"/>
</dbReference>
<dbReference type="SUPFAM" id="SSF47413">
    <property type="entry name" value="lambda repressor-like DNA-binding domains"/>
    <property type="match status" value="1"/>
</dbReference>
<dbReference type="InterPro" id="IPR010982">
    <property type="entry name" value="Lambda_DNA-bd_dom_sf"/>
</dbReference>
<dbReference type="InterPro" id="IPR001387">
    <property type="entry name" value="Cro/C1-type_HTH"/>
</dbReference>
<reference evidence="2" key="1">
    <citation type="submission" date="2016-10" db="EMBL/GenBank/DDBJ databases">
        <authorList>
            <person name="de Groot N.N."/>
        </authorList>
    </citation>
    <scope>NUCLEOTIDE SEQUENCE</scope>
</reference>
<name>A0A1W1C234_9ZZZZ</name>
<gene>
    <name evidence="2" type="ORF">MNB_SM-4-739</name>
</gene>
<proteinExistence type="predicted"/>
<dbReference type="InterPro" id="IPR046164">
    <property type="entry name" value="DUF6166"/>
</dbReference>
<dbReference type="GO" id="GO:0003677">
    <property type="term" value="F:DNA binding"/>
    <property type="evidence" value="ECO:0007669"/>
    <property type="project" value="InterPro"/>
</dbReference>
<accession>A0A1W1C234</accession>
<sequence>MAITLNNHVFKGHRALLGNKFITYGELELPQRYDMYEVSKNGFDWGNTSKGSQQLAFSILCQVSDKELALTHAQKYSAEIIKALHSRDWIISASEVLEWIENNTEKQVMKKLQPLNSVVKGSKKPKTNVVKEICKELRITQKNLAEILEVPEGTVSSWAVKNEIPRLGKKAIQFYMLNVKNQKIVDSYRSFKELLEAS</sequence>
<dbReference type="PROSITE" id="PS50943">
    <property type="entry name" value="HTH_CROC1"/>
    <property type="match status" value="1"/>
</dbReference>
<evidence type="ECO:0000259" key="1">
    <source>
        <dbReference type="PROSITE" id="PS50943"/>
    </source>
</evidence>
<protein>
    <recommendedName>
        <fullName evidence="1">HTH cro/C1-type domain-containing protein</fullName>
    </recommendedName>
</protein>